<dbReference type="OrthoDB" id="1733001at2759"/>
<accession>A0A5C7IF83</accession>
<dbReference type="PANTHER" id="PTHR11062">
    <property type="entry name" value="EXOSTOSIN HEPARAN SULFATE GLYCOSYLTRANSFERASE -RELATED"/>
    <property type="match status" value="1"/>
</dbReference>
<comment type="subcellular location">
    <subcellularLocation>
        <location evidence="1">Golgi apparatus membrane</location>
        <topology evidence="1">Single-pass type II membrane protein</topology>
    </subcellularLocation>
</comment>
<dbReference type="GO" id="GO:0016757">
    <property type="term" value="F:glycosyltransferase activity"/>
    <property type="evidence" value="ECO:0007669"/>
    <property type="project" value="UniProtKB-KW"/>
</dbReference>
<evidence type="ECO:0000256" key="1">
    <source>
        <dbReference type="ARBA" id="ARBA00004323"/>
    </source>
</evidence>
<keyword evidence="4" id="KW-0812">Transmembrane</keyword>
<evidence type="ECO:0000259" key="6">
    <source>
        <dbReference type="Pfam" id="PF03016"/>
    </source>
</evidence>
<dbReference type="EMBL" id="VAHF01000003">
    <property type="protein sequence ID" value="TXG67781.1"/>
    <property type="molecule type" value="Genomic_DNA"/>
</dbReference>
<dbReference type="Proteomes" id="UP000323000">
    <property type="component" value="Chromosome 3"/>
</dbReference>
<keyword evidence="4" id="KW-0735">Signal-anchor</keyword>
<keyword evidence="5" id="KW-0333">Golgi apparatus</keyword>
<reference evidence="8" key="1">
    <citation type="journal article" date="2019" name="Gigascience">
        <title>De novo genome assembly of the endangered Acer yangbiense, a plant species with extremely small populations endemic to Yunnan Province, China.</title>
        <authorList>
            <person name="Yang J."/>
            <person name="Wariss H.M."/>
            <person name="Tao L."/>
            <person name="Zhang R."/>
            <person name="Yun Q."/>
            <person name="Hollingsworth P."/>
            <person name="Dao Z."/>
            <person name="Luo G."/>
            <person name="Guo H."/>
            <person name="Ma Y."/>
            <person name="Sun W."/>
        </authorList>
    </citation>
    <scope>NUCLEOTIDE SEQUENCE [LARGE SCALE GENOMIC DNA]</scope>
    <source>
        <strain evidence="8">cv. Malutang</strain>
    </source>
</reference>
<dbReference type="InterPro" id="IPR040911">
    <property type="entry name" value="Exostosin_GT47"/>
</dbReference>
<keyword evidence="3" id="KW-0808">Transferase</keyword>
<evidence type="ECO:0000313" key="7">
    <source>
        <dbReference type="EMBL" id="TXG67781.1"/>
    </source>
</evidence>
<protein>
    <recommendedName>
        <fullName evidence="6">Exostosin GT47 domain-containing protein</fullName>
    </recommendedName>
</protein>
<dbReference type="GO" id="GO:0000139">
    <property type="term" value="C:Golgi membrane"/>
    <property type="evidence" value="ECO:0007669"/>
    <property type="project" value="UniProtKB-SubCell"/>
</dbReference>
<evidence type="ECO:0000256" key="5">
    <source>
        <dbReference type="ARBA" id="ARBA00023034"/>
    </source>
</evidence>
<feature type="domain" description="Exostosin GT47" evidence="6">
    <location>
        <begin position="35"/>
        <end position="107"/>
    </location>
</feature>
<evidence type="ECO:0000256" key="2">
    <source>
        <dbReference type="ARBA" id="ARBA00010271"/>
    </source>
</evidence>
<evidence type="ECO:0000256" key="4">
    <source>
        <dbReference type="ARBA" id="ARBA00022968"/>
    </source>
</evidence>
<comment type="caution">
    <text evidence="7">The sequence shown here is derived from an EMBL/GenBank/DDBJ whole genome shotgun (WGS) entry which is preliminary data.</text>
</comment>
<evidence type="ECO:0000313" key="8">
    <source>
        <dbReference type="Proteomes" id="UP000323000"/>
    </source>
</evidence>
<keyword evidence="3" id="KW-0328">Glycosyltransferase</keyword>
<dbReference type="InterPro" id="IPR004263">
    <property type="entry name" value="Exostosin"/>
</dbReference>
<proteinExistence type="inferred from homology"/>
<name>A0A5C7IF83_9ROSI</name>
<dbReference type="AlphaFoldDB" id="A0A5C7IF83"/>
<dbReference type="Pfam" id="PF03016">
    <property type="entry name" value="Exostosin_GT47"/>
    <property type="match status" value="1"/>
</dbReference>
<organism evidence="7 8">
    <name type="scientific">Acer yangbiense</name>
    <dbReference type="NCBI Taxonomy" id="1000413"/>
    <lineage>
        <taxon>Eukaryota</taxon>
        <taxon>Viridiplantae</taxon>
        <taxon>Streptophyta</taxon>
        <taxon>Embryophyta</taxon>
        <taxon>Tracheophyta</taxon>
        <taxon>Spermatophyta</taxon>
        <taxon>Magnoliopsida</taxon>
        <taxon>eudicotyledons</taxon>
        <taxon>Gunneridae</taxon>
        <taxon>Pentapetalae</taxon>
        <taxon>rosids</taxon>
        <taxon>malvids</taxon>
        <taxon>Sapindales</taxon>
        <taxon>Sapindaceae</taxon>
        <taxon>Hippocastanoideae</taxon>
        <taxon>Acereae</taxon>
        <taxon>Acer</taxon>
    </lineage>
</organism>
<keyword evidence="8" id="KW-1185">Reference proteome</keyword>
<comment type="similarity">
    <text evidence="2">Belongs to the glycosyltransferase 47 family.</text>
</comment>
<gene>
    <name evidence="7" type="ORF">EZV62_009056</name>
</gene>
<dbReference type="PANTHER" id="PTHR11062:SF124">
    <property type="entry name" value="XYLOGALACTURONAN BETA-1,3-XYLOSYLTRANSFERASE"/>
    <property type="match status" value="1"/>
</dbReference>
<evidence type="ECO:0000256" key="3">
    <source>
        <dbReference type="ARBA" id="ARBA00022676"/>
    </source>
</evidence>
<sequence>MPTLLKDSTQARMSHFQDSILPENLGAFSEASHCSILAFFAGVEHGHIRSLLFQHWKNNKDSNIQVHEYLPAGVSYNSMIRKSKFCLCPNGYEVGTPRIVEAIYAGCSRVLINLIKVDVVCQSSSTSVNHAVVVFNVSGAAVVFFKVSHVASSSSRSVRRRLQGQSP</sequence>